<keyword evidence="8" id="KW-1185">Reference proteome</keyword>
<proteinExistence type="inferred from homology"/>
<dbReference type="Proteomes" id="UP000247555">
    <property type="component" value="Unassembled WGS sequence"/>
</dbReference>
<sequence>MKKQLLLGALALCLAGGALAQEKTLRIGLEASYEPFTYKSPDGRLVGFEIDLAQALCAEIKARCSFVEQDFKGIIPALNARKFDVIMSSLTITEERKRAVAFTDKYYNTPSRLLARLSSKLSGAPDSLKGRRVGVLKGSTQERYAQKVYAPAGAVVTAYDTQQQIYLDLRANRLDATVADSVESALGFLKKPEGQGFGFIGPALRDAEIFGPGIGAAVRKADGALRDELNAAIKTLRGNGGYQKISAKYFDFDVYGE</sequence>
<dbReference type="CDD" id="cd13703">
    <property type="entry name" value="PBP2_HisJ_LAO"/>
    <property type="match status" value="1"/>
</dbReference>
<dbReference type="InterPro" id="IPR001638">
    <property type="entry name" value="Solute-binding_3/MltF_N"/>
</dbReference>
<protein>
    <submittedName>
        <fullName evidence="7">L-arginine-binding protein /L-ornithine-binding protein</fullName>
    </submittedName>
</protein>
<feature type="chain" id="PRO_5016364026" evidence="5">
    <location>
        <begin position="21"/>
        <end position="257"/>
    </location>
</feature>
<reference evidence="7 8" key="1">
    <citation type="submission" date="2018-05" db="EMBL/GenBank/DDBJ databases">
        <title>Genomic Encyclopedia of Type Strains, Phase IV (KMG-IV): sequencing the most valuable type-strain genomes for metagenomic binning, comparative biology and taxonomic classification.</title>
        <authorList>
            <person name="Goeker M."/>
        </authorList>
    </citation>
    <scope>NUCLEOTIDE SEQUENCE [LARGE SCALE GENOMIC DNA]</scope>
    <source>
        <strain evidence="7 8">DSM 29661</strain>
    </source>
</reference>
<comment type="subcellular location">
    <subcellularLocation>
        <location evidence="1">Cell envelope</location>
    </subcellularLocation>
</comment>
<evidence type="ECO:0000256" key="2">
    <source>
        <dbReference type="ARBA" id="ARBA00010333"/>
    </source>
</evidence>
<dbReference type="PANTHER" id="PTHR35936:SF17">
    <property type="entry name" value="ARGININE-BINDING EXTRACELLULAR PROTEIN ARTP"/>
    <property type="match status" value="1"/>
</dbReference>
<evidence type="ECO:0000256" key="3">
    <source>
        <dbReference type="ARBA" id="ARBA00022729"/>
    </source>
</evidence>
<evidence type="ECO:0000256" key="1">
    <source>
        <dbReference type="ARBA" id="ARBA00004196"/>
    </source>
</evidence>
<dbReference type="OrthoDB" id="368476at2"/>
<dbReference type="PANTHER" id="PTHR35936">
    <property type="entry name" value="MEMBRANE-BOUND LYTIC MUREIN TRANSGLYCOSYLASE F"/>
    <property type="match status" value="1"/>
</dbReference>
<keyword evidence="3 5" id="KW-0732">Signal</keyword>
<dbReference type="PROSITE" id="PS01039">
    <property type="entry name" value="SBP_BACTERIAL_3"/>
    <property type="match status" value="1"/>
</dbReference>
<dbReference type="SUPFAM" id="SSF53850">
    <property type="entry name" value="Periplasmic binding protein-like II"/>
    <property type="match status" value="1"/>
</dbReference>
<dbReference type="RefSeq" id="WP_110391167.1">
    <property type="nucleotide sequence ID" value="NZ_QJKI01000014.1"/>
</dbReference>
<evidence type="ECO:0000259" key="6">
    <source>
        <dbReference type="SMART" id="SM00062"/>
    </source>
</evidence>
<feature type="domain" description="Solute-binding protein family 3/N-terminal" evidence="6">
    <location>
        <begin position="24"/>
        <end position="253"/>
    </location>
</feature>
<organism evidence="7 8">
    <name type="scientific">Rivihabitans pingtungensis</name>
    <dbReference type="NCBI Taxonomy" id="1054498"/>
    <lineage>
        <taxon>Bacteria</taxon>
        <taxon>Pseudomonadati</taxon>
        <taxon>Pseudomonadota</taxon>
        <taxon>Betaproteobacteria</taxon>
        <taxon>Neisseriales</taxon>
        <taxon>Aquaspirillaceae</taxon>
        <taxon>Rivihabitans</taxon>
    </lineage>
</organism>
<feature type="signal peptide" evidence="5">
    <location>
        <begin position="1"/>
        <end position="20"/>
    </location>
</feature>
<comment type="caution">
    <text evidence="7">The sequence shown here is derived from an EMBL/GenBank/DDBJ whole genome shotgun (WGS) entry which is preliminary data.</text>
</comment>
<comment type="similarity">
    <text evidence="2 4">Belongs to the bacterial solute-binding protein 3 family.</text>
</comment>
<accession>A0A318KJG3</accession>
<dbReference type="InterPro" id="IPR018313">
    <property type="entry name" value="SBP_3_CS"/>
</dbReference>
<evidence type="ECO:0000313" key="8">
    <source>
        <dbReference type="Proteomes" id="UP000247555"/>
    </source>
</evidence>
<dbReference type="GO" id="GO:0030313">
    <property type="term" value="C:cell envelope"/>
    <property type="evidence" value="ECO:0007669"/>
    <property type="project" value="UniProtKB-SubCell"/>
</dbReference>
<dbReference type="Pfam" id="PF00497">
    <property type="entry name" value="SBP_bac_3"/>
    <property type="match status" value="1"/>
</dbReference>
<dbReference type="AlphaFoldDB" id="A0A318KJG3"/>
<dbReference type="EMBL" id="QJKI01000014">
    <property type="protein sequence ID" value="PXX77919.1"/>
    <property type="molecule type" value="Genomic_DNA"/>
</dbReference>
<gene>
    <name evidence="7" type="ORF">DFR34_1146</name>
</gene>
<evidence type="ECO:0000313" key="7">
    <source>
        <dbReference type="EMBL" id="PXX77919.1"/>
    </source>
</evidence>
<evidence type="ECO:0000256" key="5">
    <source>
        <dbReference type="SAM" id="SignalP"/>
    </source>
</evidence>
<evidence type="ECO:0000256" key="4">
    <source>
        <dbReference type="RuleBase" id="RU003744"/>
    </source>
</evidence>
<name>A0A318KJG3_9NEIS</name>
<dbReference type="Gene3D" id="3.40.190.10">
    <property type="entry name" value="Periplasmic binding protein-like II"/>
    <property type="match status" value="2"/>
</dbReference>
<dbReference type="SMART" id="SM00062">
    <property type="entry name" value="PBPb"/>
    <property type="match status" value="1"/>
</dbReference>